<comment type="caution">
    <text evidence="7">The sequence shown here is derived from an EMBL/GenBank/DDBJ whole genome shotgun (WGS) entry which is preliminary data.</text>
</comment>
<dbReference type="InterPro" id="IPR031825">
    <property type="entry name" value="RXLR"/>
</dbReference>
<protein>
    <recommendedName>
        <fullName evidence="5">RxLR effector protein</fullName>
    </recommendedName>
</protein>
<sequence>MRLGFIILMATATLAVSVAANSEQSKLAAVAAQNALQSVGDVPQKNARFLRTSTTEAEDEEEEESTTRSWSLKRGPLPWENGLKLPGSTTSWTRWRTSEMVKTF</sequence>
<gene>
    <name evidence="7" type="ORF">Plil01_000680000</name>
</gene>
<evidence type="ECO:0000313" key="8">
    <source>
        <dbReference type="Proteomes" id="UP001165083"/>
    </source>
</evidence>
<evidence type="ECO:0000256" key="1">
    <source>
        <dbReference type="ARBA" id="ARBA00004613"/>
    </source>
</evidence>
<evidence type="ECO:0000313" key="7">
    <source>
        <dbReference type="EMBL" id="GMF18249.1"/>
    </source>
</evidence>
<keyword evidence="3 5" id="KW-0964">Secreted</keyword>
<dbReference type="Proteomes" id="UP001165083">
    <property type="component" value="Unassembled WGS sequence"/>
</dbReference>
<comment type="domain">
    <text evidence="5">The RxLR-dEER motif acts to carry the protein into the host cell cytoplasm through binding to cell surface phosphatidylinositol-3-phosphate.</text>
</comment>
<dbReference type="AlphaFoldDB" id="A0A9W6WVF3"/>
<evidence type="ECO:0000256" key="3">
    <source>
        <dbReference type="ARBA" id="ARBA00022525"/>
    </source>
</evidence>
<comment type="subcellular location">
    <subcellularLocation>
        <location evidence="1 5">Secreted</location>
    </subcellularLocation>
</comment>
<comment type="similarity">
    <text evidence="2 5">Belongs to the RxLR effector family.</text>
</comment>
<evidence type="ECO:0000256" key="4">
    <source>
        <dbReference type="ARBA" id="ARBA00022729"/>
    </source>
</evidence>
<feature type="region of interest" description="Disordered" evidence="6">
    <location>
        <begin position="47"/>
        <end position="73"/>
    </location>
</feature>
<keyword evidence="4 5" id="KW-0732">Signal</keyword>
<feature type="chain" id="PRO_5041013444" description="RxLR effector protein" evidence="5">
    <location>
        <begin position="20"/>
        <end position="104"/>
    </location>
</feature>
<reference evidence="7" key="1">
    <citation type="submission" date="2023-04" db="EMBL/GenBank/DDBJ databases">
        <title>Phytophthora lilii NBRC 32176.</title>
        <authorList>
            <person name="Ichikawa N."/>
            <person name="Sato H."/>
            <person name="Tonouchi N."/>
        </authorList>
    </citation>
    <scope>NUCLEOTIDE SEQUENCE</scope>
    <source>
        <strain evidence="7">NBRC 32176</strain>
    </source>
</reference>
<evidence type="ECO:0000256" key="6">
    <source>
        <dbReference type="SAM" id="MobiDB-lite"/>
    </source>
</evidence>
<comment type="function">
    <text evidence="5">Effector that suppresses plant defense responses during pathogen infection.</text>
</comment>
<feature type="signal peptide" evidence="5">
    <location>
        <begin position="1"/>
        <end position="19"/>
    </location>
</feature>
<keyword evidence="8" id="KW-1185">Reference proteome</keyword>
<dbReference type="EMBL" id="BSXW01000311">
    <property type="protein sequence ID" value="GMF18249.1"/>
    <property type="molecule type" value="Genomic_DNA"/>
</dbReference>
<dbReference type="Pfam" id="PF16810">
    <property type="entry name" value="RXLR"/>
    <property type="match status" value="1"/>
</dbReference>
<proteinExistence type="inferred from homology"/>
<name>A0A9W6WVF3_9STRA</name>
<evidence type="ECO:0000256" key="2">
    <source>
        <dbReference type="ARBA" id="ARBA00010400"/>
    </source>
</evidence>
<organism evidence="7 8">
    <name type="scientific">Phytophthora lilii</name>
    <dbReference type="NCBI Taxonomy" id="2077276"/>
    <lineage>
        <taxon>Eukaryota</taxon>
        <taxon>Sar</taxon>
        <taxon>Stramenopiles</taxon>
        <taxon>Oomycota</taxon>
        <taxon>Peronosporomycetes</taxon>
        <taxon>Peronosporales</taxon>
        <taxon>Peronosporaceae</taxon>
        <taxon>Phytophthora</taxon>
    </lineage>
</organism>
<dbReference type="GO" id="GO:0005576">
    <property type="term" value="C:extracellular region"/>
    <property type="evidence" value="ECO:0007669"/>
    <property type="project" value="UniProtKB-SubCell"/>
</dbReference>
<evidence type="ECO:0000256" key="5">
    <source>
        <dbReference type="RuleBase" id="RU367124"/>
    </source>
</evidence>
<accession>A0A9W6WVF3</accession>